<protein>
    <submittedName>
        <fullName evidence="2">Uncharacterized protein</fullName>
    </submittedName>
</protein>
<name>A0A813GSH9_POLGL</name>
<dbReference type="Gene3D" id="1.25.10.10">
    <property type="entry name" value="Leucine-rich Repeat Variant"/>
    <property type="match status" value="1"/>
</dbReference>
<dbReference type="AlphaFoldDB" id="A0A813GSH9"/>
<proteinExistence type="predicted"/>
<organism evidence="2 3">
    <name type="scientific">Polarella glacialis</name>
    <name type="common">Dinoflagellate</name>
    <dbReference type="NCBI Taxonomy" id="89957"/>
    <lineage>
        <taxon>Eukaryota</taxon>
        <taxon>Sar</taxon>
        <taxon>Alveolata</taxon>
        <taxon>Dinophyceae</taxon>
        <taxon>Suessiales</taxon>
        <taxon>Suessiaceae</taxon>
        <taxon>Polarella</taxon>
    </lineage>
</organism>
<gene>
    <name evidence="2" type="ORF">PGLA1383_LOCUS45939</name>
</gene>
<keyword evidence="3" id="KW-1185">Reference proteome</keyword>
<reference evidence="2" key="1">
    <citation type="submission" date="2021-02" db="EMBL/GenBank/DDBJ databases">
        <authorList>
            <person name="Dougan E. K."/>
            <person name="Rhodes N."/>
            <person name="Thang M."/>
            <person name="Chan C."/>
        </authorList>
    </citation>
    <scope>NUCLEOTIDE SEQUENCE</scope>
</reference>
<dbReference type="InterPro" id="IPR011989">
    <property type="entry name" value="ARM-like"/>
</dbReference>
<evidence type="ECO:0000256" key="1">
    <source>
        <dbReference type="SAM" id="MobiDB-lite"/>
    </source>
</evidence>
<accession>A0A813GSH9</accession>
<feature type="region of interest" description="Disordered" evidence="1">
    <location>
        <begin position="105"/>
        <end position="127"/>
    </location>
</feature>
<sequence length="127" mass="13626">MLLKDLMGAAKDPHACSVLDKALSYGSQEDQGRLAQQVIEEQGLLATMANLRGGFAATQRLFKVVDGYLLKEARSQLQSRAIDISRTKHGRALVNAVLPEFALSPLPSVPSPSRAQRGPSRRSAGGN</sequence>
<dbReference type="Proteomes" id="UP000654075">
    <property type="component" value="Unassembled WGS sequence"/>
</dbReference>
<evidence type="ECO:0000313" key="2">
    <source>
        <dbReference type="EMBL" id="CAE8629462.1"/>
    </source>
</evidence>
<dbReference type="EMBL" id="CAJNNV010029646">
    <property type="protein sequence ID" value="CAE8629462.1"/>
    <property type="molecule type" value="Genomic_DNA"/>
</dbReference>
<evidence type="ECO:0000313" key="3">
    <source>
        <dbReference type="Proteomes" id="UP000654075"/>
    </source>
</evidence>
<comment type="caution">
    <text evidence="2">The sequence shown here is derived from an EMBL/GenBank/DDBJ whole genome shotgun (WGS) entry which is preliminary data.</text>
</comment>